<comment type="caution">
    <text evidence="5">The sequence shown here is derived from an EMBL/GenBank/DDBJ whole genome shotgun (WGS) entry which is preliminary data.</text>
</comment>
<dbReference type="InterPro" id="IPR013154">
    <property type="entry name" value="ADH-like_N"/>
</dbReference>
<dbReference type="GO" id="GO:0046872">
    <property type="term" value="F:metal ion binding"/>
    <property type="evidence" value="ECO:0007669"/>
    <property type="project" value="UniProtKB-KW"/>
</dbReference>
<dbReference type="InterPro" id="IPR011032">
    <property type="entry name" value="GroES-like_sf"/>
</dbReference>
<keyword evidence="3" id="KW-0560">Oxidoreductase</keyword>
<dbReference type="PANTHER" id="PTHR43401:SF2">
    <property type="entry name" value="L-THREONINE 3-DEHYDROGENASE"/>
    <property type="match status" value="1"/>
</dbReference>
<dbReference type="RefSeq" id="WP_119297942.1">
    <property type="nucleotide sequence ID" value="NZ_BHGK01000001.1"/>
</dbReference>
<dbReference type="AlphaFoldDB" id="A0A391PJU8"/>
<dbReference type="InterPro" id="IPR013149">
    <property type="entry name" value="ADH-like_C"/>
</dbReference>
<dbReference type="InterPro" id="IPR036291">
    <property type="entry name" value="NAD(P)-bd_dom_sf"/>
</dbReference>
<dbReference type="InterPro" id="IPR050129">
    <property type="entry name" value="Zn_alcohol_dh"/>
</dbReference>
<dbReference type="Gene3D" id="3.90.180.10">
    <property type="entry name" value="Medium-chain alcohol dehydrogenases, catalytic domain"/>
    <property type="match status" value="1"/>
</dbReference>
<evidence type="ECO:0000256" key="1">
    <source>
        <dbReference type="ARBA" id="ARBA00022723"/>
    </source>
</evidence>
<sequence>MKAMVLHAINDFRCEEIETPTPKGDEILVKIGACGICGSDIPRVYELGTRVYPVVTGHEFSGEVVAVGNEKDKDVIGKKVAVFPLIPCRNCDPCEIGNYCQCQNYGYLGSRNNGGFAQYCLVPSRWHLVEAQNQDINLEELCMTEPACVAQHALRRGGVNAGQTVLIFGAGPIGIMMARWAKIFGAKEVALVDIDDVKVKFAEDRGFTVINSIKEDVVARVNEMTNGRGMDVVVEGTGSSAGLNNAIQCTRIGGNLVWMGNPHTDTKIELANHSLILRKELNMLGIWNSSYSETPINEWKYTVQMISEGKLEVGDLITHKAGIEGMKKLFDQIHDHEIVICKAIYSAALDNE</sequence>
<organism evidence="5 6">
    <name type="scientific">Mediterraneibacter butyricigenes</name>
    <dbReference type="NCBI Taxonomy" id="2316025"/>
    <lineage>
        <taxon>Bacteria</taxon>
        <taxon>Bacillati</taxon>
        <taxon>Bacillota</taxon>
        <taxon>Clostridia</taxon>
        <taxon>Lachnospirales</taxon>
        <taxon>Lachnospiraceae</taxon>
        <taxon>Mediterraneibacter</taxon>
    </lineage>
</organism>
<dbReference type="SUPFAM" id="SSF51735">
    <property type="entry name" value="NAD(P)-binding Rossmann-fold domains"/>
    <property type="match status" value="1"/>
</dbReference>
<accession>A0A391PJU8</accession>
<dbReference type="Gene3D" id="3.40.50.720">
    <property type="entry name" value="NAD(P)-binding Rossmann-like Domain"/>
    <property type="match status" value="1"/>
</dbReference>
<keyword evidence="6" id="KW-1185">Reference proteome</keyword>
<feature type="domain" description="Enoyl reductase (ER)" evidence="4">
    <location>
        <begin position="7"/>
        <end position="340"/>
    </location>
</feature>
<dbReference type="InterPro" id="IPR020843">
    <property type="entry name" value="ER"/>
</dbReference>
<dbReference type="EMBL" id="BHGK01000001">
    <property type="protein sequence ID" value="GCA67002.1"/>
    <property type="molecule type" value="Genomic_DNA"/>
</dbReference>
<name>A0A391PJU8_9FIRM</name>
<reference evidence="6" key="1">
    <citation type="submission" date="2018-09" db="EMBL/GenBank/DDBJ databases">
        <title>Draft Genome Sequence of Mediterraneibacter sp. KCTC 15684.</title>
        <authorList>
            <person name="Kim J.S."/>
            <person name="Han K.I."/>
            <person name="Suh M.K."/>
            <person name="Lee K.C."/>
            <person name="Eom M.K."/>
            <person name="Lee J.H."/>
            <person name="Park S.H."/>
            <person name="Kang S.W."/>
            <person name="Park J.E."/>
            <person name="Oh B.S."/>
            <person name="Yu S.Y."/>
            <person name="Choi S.H."/>
            <person name="Lee D.H."/>
            <person name="Yoon H."/>
            <person name="Kim B."/>
            <person name="Yang S.J."/>
            <person name="Lee J.S."/>
        </authorList>
    </citation>
    <scope>NUCLEOTIDE SEQUENCE [LARGE SCALE GENOMIC DNA]</scope>
    <source>
        <strain evidence="6">KCTC 15684</strain>
    </source>
</reference>
<dbReference type="GO" id="GO:0016491">
    <property type="term" value="F:oxidoreductase activity"/>
    <property type="evidence" value="ECO:0007669"/>
    <property type="project" value="UniProtKB-KW"/>
</dbReference>
<evidence type="ECO:0000313" key="5">
    <source>
        <dbReference type="EMBL" id="GCA67002.1"/>
    </source>
</evidence>
<protein>
    <submittedName>
        <fullName evidence="5">Galactitol-1-phosphate 5-dehydrogenase</fullName>
    </submittedName>
</protein>
<dbReference type="PANTHER" id="PTHR43401">
    <property type="entry name" value="L-THREONINE 3-DEHYDROGENASE"/>
    <property type="match status" value="1"/>
</dbReference>
<evidence type="ECO:0000256" key="3">
    <source>
        <dbReference type="ARBA" id="ARBA00023002"/>
    </source>
</evidence>
<gene>
    <name evidence="5" type="ORF">KGMB01110_14380</name>
</gene>
<evidence type="ECO:0000313" key="6">
    <source>
        <dbReference type="Proteomes" id="UP000265643"/>
    </source>
</evidence>
<evidence type="ECO:0000256" key="2">
    <source>
        <dbReference type="ARBA" id="ARBA00022833"/>
    </source>
</evidence>
<keyword evidence="2" id="KW-0862">Zinc</keyword>
<keyword evidence="1" id="KW-0479">Metal-binding</keyword>
<dbReference type="Pfam" id="PF00107">
    <property type="entry name" value="ADH_zinc_N"/>
    <property type="match status" value="1"/>
</dbReference>
<evidence type="ECO:0000259" key="4">
    <source>
        <dbReference type="SMART" id="SM00829"/>
    </source>
</evidence>
<dbReference type="Proteomes" id="UP000265643">
    <property type="component" value="Unassembled WGS sequence"/>
</dbReference>
<dbReference type="SMART" id="SM00829">
    <property type="entry name" value="PKS_ER"/>
    <property type="match status" value="1"/>
</dbReference>
<dbReference type="Pfam" id="PF08240">
    <property type="entry name" value="ADH_N"/>
    <property type="match status" value="1"/>
</dbReference>
<dbReference type="CDD" id="cd08236">
    <property type="entry name" value="sugar_DH"/>
    <property type="match status" value="1"/>
</dbReference>
<proteinExistence type="predicted"/>
<dbReference type="SUPFAM" id="SSF50129">
    <property type="entry name" value="GroES-like"/>
    <property type="match status" value="1"/>
</dbReference>